<dbReference type="GO" id="GO:0000981">
    <property type="term" value="F:DNA-binding transcription factor activity, RNA polymerase II-specific"/>
    <property type="evidence" value="ECO:0007669"/>
    <property type="project" value="TreeGrafter"/>
</dbReference>
<dbReference type="Pfam" id="PF04082">
    <property type="entry name" value="Fungal_trans"/>
    <property type="match status" value="1"/>
</dbReference>
<dbReference type="Proteomes" id="UP000020467">
    <property type="component" value="Unassembled WGS sequence"/>
</dbReference>
<keyword evidence="5" id="KW-0812">Transmembrane</keyword>
<dbReference type="EMBL" id="JARH01000778">
    <property type="protein sequence ID" value="EXF76920.1"/>
    <property type="molecule type" value="Genomic_DNA"/>
</dbReference>
<evidence type="ECO:0000259" key="6">
    <source>
        <dbReference type="Pfam" id="PF04082"/>
    </source>
</evidence>
<evidence type="ECO:0000256" key="2">
    <source>
        <dbReference type="ARBA" id="ARBA00023163"/>
    </source>
</evidence>
<name>A0A010QJU3_9PEZI</name>
<evidence type="ECO:0000256" key="5">
    <source>
        <dbReference type="SAM" id="Phobius"/>
    </source>
</evidence>
<dbReference type="STRING" id="1445577.A0A010QJU3"/>
<feature type="compositionally biased region" description="Polar residues" evidence="4">
    <location>
        <begin position="1"/>
        <end position="12"/>
    </location>
</feature>
<dbReference type="CDD" id="cd12148">
    <property type="entry name" value="fungal_TF_MHR"/>
    <property type="match status" value="1"/>
</dbReference>
<evidence type="ECO:0000313" key="7">
    <source>
        <dbReference type="EMBL" id="EXF76920.1"/>
    </source>
</evidence>
<evidence type="ECO:0000256" key="1">
    <source>
        <dbReference type="ARBA" id="ARBA00023015"/>
    </source>
</evidence>
<keyword evidence="5" id="KW-1133">Transmembrane helix</keyword>
<dbReference type="InterPro" id="IPR007219">
    <property type="entry name" value="XnlR_reg_dom"/>
</dbReference>
<evidence type="ECO:0000256" key="4">
    <source>
        <dbReference type="SAM" id="MobiDB-lite"/>
    </source>
</evidence>
<dbReference type="OrthoDB" id="2351791at2759"/>
<keyword evidence="5" id="KW-0472">Membrane</keyword>
<dbReference type="HOGENOM" id="CLU_010170_2_0_1"/>
<comment type="caution">
    <text evidence="7">The sequence shown here is derived from an EMBL/GenBank/DDBJ whole genome shotgun (WGS) entry which is preliminary data.</text>
</comment>
<protein>
    <submittedName>
        <fullName evidence="7">Fungal specific transcription factor domain-containing protein</fullName>
    </submittedName>
</protein>
<keyword evidence="3" id="KW-0539">Nucleus</keyword>
<dbReference type="InterPro" id="IPR051127">
    <property type="entry name" value="Fungal_SecMet_Regulators"/>
</dbReference>
<proteinExistence type="predicted"/>
<dbReference type="GO" id="GO:0000435">
    <property type="term" value="P:positive regulation of transcription from RNA polymerase II promoter by galactose"/>
    <property type="evidence" value="ECO:0007669"/>
    <property type="project" value="TreeGrafter"/>
</dbReference>
<dbReference type="PANTHER" id="PTHR47424:SF9">
    <property type="entry name" value="TAH-2"/>
    <property type="match status" value="1"/>
</dbReference>
<dbReference type="GO" id="GO:0005634">
    <property type="term" value="C:nucleus"/>
    <property type="evidence" value="ECO:0007669"/>
    <property type="project" value="TreeGrafter"/>
</dbReference>
<evidence type="ECO:0000256" key="3">
    <source>
        <dbReference type="ARBA" id="ARBA00023242"/>
    </source>
</evidence>
<keyword evidence="8" id="KW-1185">Reference proteome</keyword>
<reference evidence="7 8" key="1">
    <citation type="submission" date="2014-02" db="EMBL/GenBank/DDBJ databases">
        <title>The genome sequence of Colletotrichum fioriniae PJ7.</title>
        <authorList>
            <person name="Baroncelli R."/>
            <person name="Thon M.R."/>
        </authorList>
    </citation>
    <scope>NUCLEOTIDE SEQUENCE [LARGE SCALE GENOMIC DNA]</scope>
    <source>
        <strain evidence="7 8">PJ7</strain>
    </source>
</reference>
<dbReference type="GO" id="GO:0000978">
    <property type="term" value="F:RNA polymerase II cis-regulatory region sequence-specific DNA binding"/>
    <property type="evidence" value="ECO:0007669"/>
    <property type="project" value="TreeGrafter"/>
</dbReference>
<dbReference type="AlphaFoldDB" id="A0A010QJU3"/>
<dbReference type="GO" id="GO:0006351">
    <property type="term" value="P:DNA-templated transcription"/>
    <property type="evidence" value="ECO:0007669"/>
    <property type="project" value="InterPro"/>
</dbReference>
<dbReference type="PANTHER" id="PTHR47424">
    <property type="entry name" value="REGULATORY PROTEIN GAL4"/>
    <property type="match status" value="1"/>
</dbReference>
<gene>
    <name evidence="7" type="ORF">CFIO01_12907</name>
</gene>
<dbReference type="eggNOG" id="ENOG502QVYJ">
    <property type="taxonomic scope" value="Eukaryota"/>
</dbReference>
<keyword evidence="2" id="KW-0804">Transcription</keyword>
<feature type="region of interest" description="Disordered" evidence="4">
    <location>
        <begin position="73"/>
        <end position="93"/>
    </location>
</feature>
<organism evidence="7 8">
    <name type="scientific">Colletotrichum fioriniae PJ7</name>
    <dbReference type="NCBI Taxonomy" id="1445577"/>
    <lineage>
        <taxon>Eukaryota</taxon>
        <taxon>Fungi</taxon>
        <taxon>Dikarya</taxon>
        <taxon>Ascomycota</taxon>
        <taxon>Pezizomycotina</taxon>
        <taxon>Sordariomycetes</taxon>
        <taxon>Hypocreomycetidae</taxon>
        <taxon>Glomerellales</taxon>
        <taxon>Glomerellaceae</taxon>
        <taxon>Colletotrichum</taxon>
        <taxon>Colletotrichum acutatum species complex</taxon>
    </lineage>
</organism>
<dbReference type="GO" id="GO:0008270">
    <property type="term" value="F:zinc ion binding"/>
    <property type="evidence" value="ECO:0007669"/>
    <property type="project" value="InterPro"/>
</dbReference>
<accession>A0A010QJU3</accession>
<dbReference type="KEGG" id="cfj:CFIO01_12907"/>
<keyword evidence="1" id="KW-0805">Transcription regulation</keyword>
<feature type="region of interest" description="Disordered" evidence="4">
    <location>
        <begin position="1"/>
        <end position="20"/>
    </location>
</feature>
<evidence type="ECO:0000313" key="8">
    <source>
        <dbReference type="Proteomes" id="UP000020467"/>
    </source>
</evidence>
<feature type="transmembrane region" description="Helical" evidence="5">
    <location>
        <begin position="399"/>
        <end position="418"/>
    </location>
</feature>
<sequence length="584" mass="64517">MQVPHSETSTSALAGFLPPRPDLRSSAYMSAQQESINYGCNTMEDVSGRESSPHTYVRTRVANACDSCKARKDVQSETRQSVPSHEALAEEETEVPREGRLLVPNFDNQSYMIFQTSGLVDLFGHAQLVNEIKSWVRQNHRLQDAVSATFYLVLAIGYQSSEEDLASSYFEYARNIALANLSGNINVPTIQTFILVTVYMLGSCQMNGAFLFFGIAVRAAYSIGIHRTEINSRFGADVHRQRELDDEGQEIFDLLNASAQIFLITEGIVVEVYSRRKVSYQLTEGISRQLRDWSLRWLQRLKDTISDTTSDQEASKVTGACQVLCSYYYAVILVSRPFLMYELHKRLADGIAEAPTTTSGLTSGKLKLADACIDAASFMVDILVGLAEKGVLIGHMPLVVSWLFASSLILGVGLLGSFGRILEKYTRNSILVLEHFAKIDAHASQYSLIAKSLLNAALEYLEKKELRERIQRTESSSQLFGLVPRESTENIHNIQASATEASPNTSTDRNLIPKTNNSASGFLGLGSPSFVDVDASFLSLSSSLPRTPDLSILDGRNEMDHGFGDLNLFQLLDGDGHIDLGPYI</sequence>
<feature type="domain" description="Xylanolytic transcriptional activator regulatory" evidence="6">
    <location>
        <begin position="140"/>
        <end position="233"/>
    </location>
</feature>